<sequence length="94" mass="10945">MPALNFTVRWPDGSVDNCYSPSTVLHEHLQEKQSYDLEEFVQQARLALNEASERVQKKYGYYCSSAIDQLAQIEHKAQRFLSSPDRKVEILEIR</sequence>
<dbReference type="AlphaFoldDB" id="A0A7T4UP34"/>
<accession>A0A7T4UP34</accession>
<dbReference type="NCBIfam" id="TIGR04042">
    <property type="entry name" value="MSMEG_0570_fam"/>
    <property type="match status" value="1"/>
</dbReference>
<name>A0A7T4UP34_9GAMM</name>
<dbReference type="EMBL" id="CP066167">
    <property type="protein sequence ID" value="QQD17211.1"/>
    <property type="molecule type" value="Genomic_DNA"/>
</dbReference>
<dbReference type="InterPro" id="IPR023846">
    <property type="entry name" value="CHP04042_MSMEG0570"/>
</dbReference>
<protein>
    <submittedName>
        <fullName evidence="1">MSMEG_0570 family nitrogen starvation response protein</fullName>
    </submittedName>
</protein>
<keyword evidence="2" id="KW-1185">Reference proteome</keyword>
<organism evidence="1 2">
    <name type="scientific">Spongiibacter nanhainus</name>
    <dbReference type="NCBI Taxonomy" id="2794344"/>
    <lineage>
        <taxon>Bacteria</taxon>
        <taxon>Pseudomonadati</taxon>
        <taxon>Pseudomonadota</taxon>
        <taxon>Gammaproteobacteria</taxon>
        <taxon>Cellvibrionales</taxon>
        <taxon>Spongiibacteraceae</taxon>
        <taxon>Spongiibacter</taxon>
    </lineage>
</organism>
<reference evidence="1 2" key="1">
    <citation type="submission" date="2020-12" db="EMBL/GenBank/DDBJ databases">
        <authorList>
            <person name="Shan Y."/>
        </authorList>
    </citation>
    <scope>NUCLEOTIDE SEQUENCE [LARGE SCALE GENOMIC DNA]</scope>
    <source>
        <strain evidence="2">csc3.9</strain>
    </source>
</reference>
<evidence type="ECO:0000313" key="1">
    <source>
        <dbReference type="EMBL" id="QQD17211.1"/>
    </source>
</evidence>
<dbReference type="RefSeq" id="WP_198568713.1">
    <property type="nucleotide sequence ID" value="NZ_CP066167.1"/>
</dbReference>
<gene>
    <name evidence="1" type="ORF">I6N98_12660</name>
</gene>
<evidence type="ECO:0000313" key="2">
    <source>
        <dbReference type="Proteomes" id="UP000596063"/>
    </source>
</evidence>
<dbReference type="Proteomes" id="UP000596063">
    <property type="component" value="Chromosome"/>
</dbReference>
<proteinExistence type="predicted"/>
<dbReference type="KEGG" id="snan:I6N98_12660"/>